<dbReference type="InterPro" id="IPR052155">
    <property type="entry name" value="Biofilm_reg_signaling"/>
</dbReference>
<dbReference type="Gene3D" id="3.30.70.270">
    <property type="match status" value="1"/>
</dbReference>
<dbReference type="CDD" id="cd01948">
    <property type="entry name" value="EAL"/>
    <property type="match status" value="1"/>
</dbReference>
<feature type="transmembrane region" description="Helical" evidence="1">
    <location>
        <begin position="6"/>
        <end position="26"/>
    </location>
</feature>
<dbReference type="Gene3D" id="3.20.20.450">
    <property type="entry name" value="EAL domain"/>
    <property type="match status" value="1"/>
</dbReference>
<evidence type="ECO:0000259" key="2">
    <source>
        <dbReference type="PROSITE" id="PS50883"/>
    </source>
</evidence>
<dbReference type="PANTHER" id="PTHR44757">
    <property type="entry name" value="DIGUANYLATE CYCLASE DGCP"/>
    <property type="match status" value="1"/>
</dbReference>
<dbReference type="Pfam" id="PF00563">
    <property type="entry name" value="EAL"/>
    <property type="match status" value="1"/>
</dbReference>
<feature type="domain" description="EAL" evidence="2">
    <location>
        <begin position="374"/>
        <end position="627"/>
    </location>
</feature>
<dbReference type="SUPFAM" id="SSF141868">
    <property type="entry name" value="EAL domain-like"/>
    <property type="match status" value="1"/>
</dbReference>
<dbReference type="RefSeq" id="WP_290036410.1">
    <property type="nucleotide sequence ID" value="NZ_CAXHZV010000005.1"/>
</dbReference>
<dbReference type="InterPro" id="IPR000160">
    <property type="entry name" value="GGDEF_dom"/>
</dbReference>
<dbReference type="NCBIfam" id="TIGR00254">
    <property type="entry name" value="GGDEF"/>
    <property type="match status" value="1"/>
</dbReference>
<evidence type="ECO:0000256" key="1">
    <source>
        <dbReference type="SAM" id="Phobius"/>
    </source>
</evidence>
<dbReference type="Proteomes" id="UP001177341">
    <property type="component" value="Unassembled WGS sequence"/>
</dbReference>
<keyword evidence="5" id="KW-1185">Reference proteome</keyword>
<evidence type="ECO:0000313" key="5">
    <source>
        <dbReference type="Proteomes" id="UP001177341"/>
    </source>
</evidence>
<evidence type="ECO:0000259" key="3">
    <source>
        <dbReference type="PROSITE" id="PS50887"/>
    </source>
</evidence>
<feature type="domain" description="GGDEF" evidence="3">
    <location>
        <begin position="232"/>
        <end position="365"/>
    </location>
</feature>
<dbReference type="CDD" id="cd01949">
    <property type="entry name" value="GGDEF"/>
    <property type="match status" value="1"/>
</dbReference>
<proteinExistence type="predicted"/>
<dbReference type="PROSITE" id="PS50883">
    <property type="entry name" value="EAL"/>
    <property type="match status" value="1"/>
</dbReference>
<keyword evidence="1" id="KW-0812">Transmembrane</keyword>
<dbReference type="InterPro" id="IPR029787">
    <property type="entry name" value="Nucleotide_cyclase"/>
</dbReference>
<comment type="caution">
    <text evidence="4">The sequence shown here is derived from an EMBL/GenBank/DDBJ whole genome shotgun (WGS) entry which is preliminary data.</text>
</comment>
<evidence type="ECO:0000313" key="4">
    <source>
        <dbReference type="EMBL" id="MDP2523344.1"/>
    </source>
</evidence>
<dbReference type="EMBL" id="JAUYVO010000008">
    <property type="protein sequence ID" value="MDP2523344.1"/>
    <property type="molecule type" value="Genomic_DNA"/>
</dbReference>
<dbReference type="PANTHER" id="PTHR44757:SF2">
    <property type="entry name" value="BIOFILM ARCHITECTURE MAINTENANCE PROTEIN MBAA"/>
    <property type="match status" value="1"/>
</dbReference>
<feature type="transmembrane region" description="Helical" evidence="1">
    <location>
        <begin position="175"/>
        <end position="192"/>
    </location>
</feature>
<accession>A0ABT9EWA8</accession>
<sequence>MLSRPWRYTLLIMMVVISAASVYVSFKRHAEATRILSEDIKTSSWAAAQLEIDYLHFQHNLAMYSEKLVSKEDMLLTFDLLWSRVNILSIGKETLQFRQLEGSQKLLTDLKGLLQDAEPALVSNEQVSPERARQIRDGFARLFPSIRLLHVQSYNGSERMAGIDKAHILELDTQYFMLGLLGSGAFLVFMIFRESSKNRHLAMHDALTRLPNRVYFKRSLEAAAQDADKSGLSVAVHIVDLNNFKEINDVYGHAVGDAFLIKVAERLQGLAQGKNRAARLGGDEFALIQGGIEGRNEAEQRAWQICEVITEPLMIQDIVFYPRASVGVSLYPDDDGNITQTQLNADVAMYQAKSEQGMSYRFFDAQMNEDLKRRKQLADALEKAINNNQLNLLYQPIFNMTSGKMVGVEALVRWHSEEFGTISPEEIVTTSEQAGLANIFNHWVLTTACKQAVAWHTMEYFVAVSVNISPSMYTDHDLVSMVEEVLESTQLQSQYLMLEVTEDTTMQDIESSPHILRGLSSLGVSLALDDFGTGYSSLSHLKSLPVQRLKIDKSFIQDLFDSPSDLRFITTILQLAESLGLNVVAEGIELDKQRIALISQGCVLGQGYLFSRPVSADSITQLLIPQSSCVDKLQGVVSNM</sequence>
<keyword evidence="1" id="KW-1133">Transmembrane helix</keyword>
<dbReference type="SMART" id="SM00052">
    <property type="entry name" value="EAL"/>
    <property type="match status" value="1"/>
</dbReference>
<reference evidence="4" key="1">
    <citation type="submission" date="2023-07" db="EMBL/GenBank/DDBJ databases">
        <title>Genome content predicts the carbon catabolic preferences of heterotrophic bacteria.</title>
        <authorList>
            <person name="Gralka M."/>
        </authorList>
    </citation>
    <scope>NUCLEOTIDE SEQUENCE</scope>
    <source>
        <strain evidence="4">5G01</strain>
    </source>
</reference>
<dbReference type="PROSITE" id="PS50887">
    <property type="entry name" value="GGDEF"/>
    <property type="match status" value="1"/>
</dbReference>
<dbReference type="InterPro" id="IPR043128">
    <property type="entry name" value="Rev_trsase/Diguanyl_cyclase"/>
</dbReference>
<name>A0ABT9EWA8_9GAMM</name>
<dbReference type="Pfam" id="PF00990">
    <property type="entry name" value="GGDEF"/>
    <property type="match status" value="1"/>
</dbReference>
<organism evidence="4 5">
    <name type="scientific">Neptunomonas phycophila</name>
    <dbReference type="NCBI Taxonomy" id="1572645"/>
    <lineage>
        <taxon>Bacteria</taxon>
        <taxon>Pseudomonadati</taxon>
        <taxon>Pseudomonadota</taxon>
        <taxon>Gammaproteobacteria</taxon>
        <taxon>Oceanospirillales</taxon>
        <taxon>Oceanospirillaceae</taxon>
        <taxon>Neptunomonas</taxon>
    </lineage>
</organism>
<gene>
    <name evidence="4" type="ORF">Q8W30_12260</name>
</gene>
<keyword evidence="1" id="KW-0472">Membrane</keyword>
<dbReference type="InterPro" id="IPR001633">
    <property type="entry name" value="EAL_dom"/>
</dbReference>
<dbReference type="SUPFAM" id="SSF55073">
    <property type="entry name" value="Nucleotide cyclase"/>
    <property type="match status" value="1"/>
</dbReference>
<dbReference type="InterPro" id="IPR035919">
    <property type="entry name" value="EAL_sf"/>
</dbReference>
<dbReference type="SMART" id="SM00267">
    <property type="entry name" value="GGDEF"/>
    <property type="match status" value="1"/>
</dbReference>
<protein>
    <submittedName>
        <fullName evidence="4">EAL domain-containing protein</fullName>
    </submittedName>
</protein>